<evidence type="ECO:0000313" key="1">
    <source>
        <dbReference type="EMBL" id="PSL04527.1"/>
    </source>
</evidence>
<dbReference type="InterPro" id="IPR025316">
    <property type="entry name" value="DUF4221"/>
</dbReference>
<proteinExistence type="predicted"/>
<gene>
    <name evidence="1" type="ORF">CLV48_105273</name>
</gene>
<dbReference type="PROSITE" id="PS51257">
    <property type="entry name" value="PROKAR_LIPOPROTEIN"/>
    <property type="match status" value="1"/>
</dbReference>
<dbReference type="Pfam" id="PF13970">
    <property type="entry name" value="DUF4221"/>
    <property type="match status" value="1"/>
</dbReference>
<sequence length="378" mass="43701">MRYILFLICCGIFACSSKNSSNPVSDKEITVSIDTVYLDSKGEILFLFHNLSLSDFSEDKSLLYNFNTQTPQVEVLDLDNLQFVKRIPFDLEGPNGVGEYVNGFQLLGKDSVYINSFFQYGIFNWSAEKIMDLGFSDIMFGEWLVDDFFRSNNLHVASLDGYKLAGIFDDWRSGDSDPVFGMMDLKKKEFFFDSLNGFDYLDSFSPKNSESGRKERLYWVISSMENNDILIGNNIGSDLYRFNTKTQVIEFKSFEHSLFPSRKTIQVPKTVDSFAEYHRVYLESQEDINFQLPVWDESNQLYYRFSFKNKLGDVDGDLAAVSAKVFLSILDQDLNLIAESEIQELKKSPNFHFVKDGKIWIFENIKDEVSFIRLKIDL</sequence>
<comment type="caution">
    <text evidence="1">The sequence shown here is derived from an EMBL/GenBank/DDBJ whole genome shotgun (WGS) entry which is preliminary data.</text>
</comment>
<reference evidence="1 2" key="1">
    <citation type="submission" date="2018-03" db="EMBL/GenBank/DDBJ databases">
        <title>Genomic Encyclopedia of Archaeal and Bacterial Type Strains, Phase II (KMG-II): from individual species to whole genera.</title>
        <authorList>
            <person name="Goeker M."/>
        </authorList>
    </citation>
    <scope>NUCLEOTIDE SEQUENCE [LARGE SCALE GENOMIC DNA]</scope>
    <source>
        <strain evidence="1 2">DSM 28057</strain>
    </source>
</reference>
<keyword evidence="2" id="KW-1185">Reference proteome</keyword>
<dbReference type="RefSeq" id="WP_170069020.1">
    <property type="nucleotide sequence ID" value="NZ_PYGF01000005.1"/>
</dbReference>
<organism evidence="1 2">
    <name type="scientific">Cecembia rubra</name>
    <dbReference type="NCBI Taxonomy" id="1485585"/>
    <lineage>
        <taxon>Bacteria</taxon>
        <taxon>Pseudomonadati</taxon>
        <taxon>Bacteroidota</taxon>
        <taxon>Cytophagia</taxon>
        <taxon>Cytophagales</taxon>
        <taxon>Cyclobacteriaceae</taxon>
        <taxon>Cecembia</taxon>
    </lineage>
</organism>
<dbReference type="EMBL" id="PYGF01000005">
    <property type="protein sequence ID" value="PSL04527.1"/>
    <property type="molecule type" value="Genomic_DNA"/>
</dbReference>
<protein>
    <submittedName>
        <fullName evidence="1">Uncharacterized protein DUF4221</fullName>
    </submittedName>
</protein>
<accession>A0A2P8E528</accession>
<name>A0A2P8E528_9BACT</name>
<dbReference type="Proteomes" id="UP000240708">
    <property type="component" value="Unassembled WGS sequence"/>
</dbReference>
<evidence type="ECO:0000313" key="2">
    <source>
        <dbReference type="Proteomes" id="UP000240708"/>
    </source>
</evidence>
<dbReference type="AlphaFoldDB" id="A0A2P8E528"/>